<evidence type="ECO:0000256" key="1">
    <source>
        <dbReference type="SAM" id="Coils"/>
    </source>
</evidence>
<reference evidence="3" key="1">
    <citation type="submission" date="2021-01" db="EMBL/GenBank/DDBJ databases">
        <authorList>
            <person name="Corre E."/>
            <person name="Pelletier E."/>
            <person name="Niang G."/>
            <person name="Scheremetjew M."/>
            <person name="Finn R."/>
            <person name="Kale V."/>
            <person name="Holt S."/>
            <person name="Cochrane G."/>
            <person name="Meng A."/>
            <person name="Brown T."/>
            <person name="Cohen L."/>
        </authorList>
    </citation>
    <scope>NUCLEOTIDE SEQUENCE</scope>
    <source>
        <strain evidence="3">OF101</strain>
    </source>
</reference>
<dbReference type="AlphaFoldDB" id="A0A7S1RU91"/>
<proteinExistence type="predicted"/>
<name>A0A7S1RU91_ALECA</name>
<accession>A0A7S1RU91</accession>
<organism evidence="3">
    <name type="scientific">Alexandrium catenella</name>
    <name type="common">Red tide dinoflagellate</name>
    <name type="synonym">Gonyaulax catenella</name>
    <dbReference type="NCBI Taxonomy" id="2925"/>
    <lineage>
        <taxon>Eukaryota</taxon>
        <taxon>Sar</taxon>
        <taxon>Alveolata</taxon>
        <taxon>Dinophyceae</taxon>
        <taxon>Gonyaulacales</taxon>
        <taxon>Pyrocystaceae</taxon>
        <taxon>Alexandrium</taxon>
    </lineage>
</organism>
<evidence type="ECO:0000313" key="3">
    <source>
        <dbReference type="EMBL" id="CAD9176297.1"/>
    </source>
</evidence>
<gene>
    <name evidence="3" type="ORF">ACAT0790_LOCUS53066</name>
</gene>
<sequence>MAGGFISTPYPAMDEHQDQLFMHRKAIMELKEKNAMMNDKMRQLSKSFGQHNEDIFWTQKSLVDLEDRKKYLRTVSTPNPSSIGQYSPNLKGPPAHEFYQQQVEKVKYRSFSTLTAEAVKFGGIEGGASPPKVKASPARRVPSNFSPFCGDTRSSLLKRPDHVVMGLRSITHTSAGKKPGDLPRLLPREPGTSEDNRFREHTATWMARSGTFDRSRSRAFISSLSSSLSSPAL</sequence>
<protein>
    <submittedName>
        <fullName evidence="3">Uncharacterized protein</fullName>
    </submittedName>
</protein>
<dbReference type="EMBL" id="HBGE01089101">
    <property type="protein sequence ID" value="CAD9176297.1"/>
    <property type="molecule type" value="Transcribed_RNA"/>
</dbReference>
<evidence type="ECO:0000256" key="2">
    <source>
        <dbReference type="SAM" id="MobiDB-lite"/>
    </source>
</evidence>
<feature type="region of interest" description="Disordered" evidence="2">
    <location>
        <begin position="171"/>
        <end position="201"/>
    </location>
</feature>
<keyword evidence="1" id="KW-0175">Coiled coil</keyword>
<feature type="coiled-coil region" evidence="1">
    <location>
        <begin position="13"/>
        <end position="47"/>
    </location>
</feature>